<evidence type="ECO:0000259" key="11">
    <source>
        <dbReference type="Pfam" id="PF02518"/>
    </source>
</evidence>
<keyword evidence="10" id="KW-0812">Transmembrane</keyword>
<dbReference type="AlphaFoldDB" id="A0A8J2ZE51"/>
<evidence type="ECO:0000259" key="12">
    <source>
        <dbReference type="Pfam" id="PF07730"/>
    </source>
</evidence>
<feature type="transmembrane region" description="Helical" evidence="10">
    <location>
        <begin position="151"/>
        <end position="173"/>
    </location>
</feature>
<dbReference type="SUPFAM" id="SSF55874">
    <property type="entry name" value="ATPase domain of HSP90 chaperone/DNA topoisomerase II/histidine kinase"/>
    <property type="match status" value="1"/>
</dbReference>
<comment type="caution">
    <text evidence="13">The sequence shown here is derived from an EMBL/GenBank/DDBJ whole genome shotgun (WGS) entry which is preliminary data.</text>
</comment>
<evidence type="ECO:0000256" key="5">
    <source>
        <dbReference type="ARBA" id="ARBA00022741"/>
    </source>
</evidence>
<keyword evidence="4" id="KW-0808">Transferase</keyword>
<dbReference type="GO" id="GO:0046983">
    <property type="term" value="F:protein dimerization activity"/>
    <property type="evidence" value="ECO:0007669"/>
    <property type="project" value="InterPro"/>
</dbReference>
<dbReference type="EC" id="2.7.13.3" evidence="2"/>
<feature type="transmembrane region" description="Helical" evidence="10">
    <location>
        <begin position="100"/>
        <end position="121"/>
    </location>
</feature>
<sequence>MTETSTDGRASGSVAGGAASPPEAWSSGGPPAGLFHRRADRVIALVRAGVAIVAFLAIRLEPGQPEQLSIHARALMAAYALYAVMLAVALGGFRVVQRPALGTVAHVVDIGVFTVLMFLTAGPASPFFVLFNFSLLAAALRWGWRGALWTAVALTGLFFLVGIVFIGSLASGAFDPNRFMLRLTHLLTIGAMLVFFGAYQQRFSAEVLRLAGGWPTASSDPVPLREALAYGAGVFDAPRALLVRDDPLEPWLHVAEWRAADGTGRRRRGRGPGAGGVARAPGTFREERLSPDEIGPVVSEAVGHSPFVLAEGMAMVHRGGDVLEPLPEVPLSPALRRRLGIDTALCLPVRAEELEAWLVIPGRDSGSAEDFLIGAVATARIAAAFQRAAAQDALLRAAAAEDRLRLGRDLHDGILQSLAGAVLKLQAALRRETPPPGLAASVTEVCELLAAEQRELRAFINRLRPEPGAVTLAEVELAPELERVVLALQVQWGMRVTLTVNPPGATVPERLVWHFRQLVREAAANAARHGKAEHFAVEASHLGETLCLRLADDGTGLPQHGRFDAPTLRARGIGPRSLRERVLALGGSLVLDSSPAGLRLLIDIPLGGAVAAAAPQKERVAA</sequence>
<keyword evidence="6 13" id="KW-0418">Kinase</keyword>
<feature type="transmembrane region" description="Helical" evidence="10">
    <location>
        <begin position="179"/>
        <end position="199"/>
    </location>
</feature>
<evidence type="ECO:0000256" key="10">
    <source>
        <dbReference type="SAM" id="Phobius"/>
    </source>
</evidence>
<evidence type="ECO:0000256" key="6">
    <source>
        <dbReference type="ARBA" id="ARBA00022777"/>
    </source>
</evidence>
<dbReference type="Proteomes" id="UP000597507">
    <property type="component" value="Unassembled WGS sequence"/>
</dbReference>
<proteinExistence type="predicted"/>
<dbReference type="GO" id="GO:0000155">
    <property type="term" value="F:phosphorelay sensor kinase activity"/>
    <property type="evidence" value="ECO:0007669"/>
    <property type="project" value="InterPro"/>
</dbReference>
<evidence type="ECO:0000256" key="4">
    <source>
        <dbReference type="ARBA" id="ARBA00022679"/>
    </source>
</evidence>
<feature type="domain" description="Signal transduction histidine kinase subgroup 3 dimerisation and phosphoacceptor" evidence="12">
    <location>
        <begin position="403"/>
        <end position="466"/>
    </location>
</feature>
<dbReference type="Gene3D" id="1.20.5.1930">
    <property type="match status" value="1"/>
</dbReference>
<accession>A0A8J2ZE51</accession>
<dbReference type="Pfam" id="PF02518">
    <property type="entry name" value="HATPase_c"/>
    <property type="match status" value="1"/>
</dbReference>
<keyword evidence="3" id="KW-0597">Phosphoprotein</keyword>
<evidence type="ECO:0000256" key="2">
    <source>
        <dbReference type="ARBA" id="ARBA00012438"/>
    </source>
</evidence>
<dbReference type="InterPro" id="IPR036890">
    <property type="entry name" value="HATPase_C_sf"/>
</dbReference>
<evidence type="ECO:0000256" key="3">
    <source>
        <dbReference type="ARBA" id="ARBA00022553"/>
    </source>
</evidence>
<dbReference type="Gene3D" id="3.30.565.10">
    <property type="entry name" value="Histidine kinase-like ATPase, C-terminal domain"/>
    <property type="match status" value="1"/>
</dbReference>
<dbReference type="GO" id="GO:0005524">
    <property type="term" value="F:ATP binding"/>
    <property type="evidence" value="ECO:0007669"/>
    <property type="project" value="UniProtKB-KW"/>
</dbReference>
<dbReference type="InterPro" id="IPR011712">
    <property type="entry name" value="Sig_transdc_His_kin_sub3_dim/P"/>
</dbReference>
<name>A0A8J2ZE51_9PROT</name>
<evidence type="ECO:0000256" key="1">
    <source>
        <dbReference type="ARBA" id="ARBA00000085"/>
    </source>
</evidence>
<reference evidence="13 14" key="1">
    <citation type="journal article" date="2014" name="Int. J. Syst. Evol. Microbiol.">
        <title>Complete genome sequence of Corynebacterium casei LMG S-19264T (=DSM 44701T), isolated from a smear-ripened cheese.</title>
        <authorList>
            <consortium name="US DOE Joint Genome Institute (JGI-PGF)"/>
            <person name="Walter F."/>
            <person name="Albersmeier A."/>
            <person name="Kalinowski J."/>
            <person name="Ruckert C."/>
        </authorList>
    </citation>
    <scope>NUCLEOTIDE SEQUENCE [LARGE SCALE GENOMIC DNA]</scope>
    <source>
        <strain evidence="13 14">CGMCC 1.16330</strain>
    </source>
</reference>
<keyword evidence="10" id="KW-1133">Transmembrane helix</keyword>
<keyword evidence="8" id="KW-0902">Two-component regulatory system</keyword>
<evidence type="ECO:0000313" key="13">
    <source>
        <dbReference type="EMBL" id="GGG44023.1"/>
    </source>
</evidence>
<dbReference type="PANTHER" id="PTHR24421:SF10">
    <property type="entry name" value="NITRATE_NITRITE SENSOR PROTEIN NARQ"/>
    <property type="match status" value="1"/>
</dbReference>
<keyword evidence="7" id="KW-0067">ATP-binding</keyword>
<dbReference type="InterPro" id="IPR003594">
    <property type="entry name" value="HATPase_dom"/>
</dbReference>
<organism evidence="13 14">
    <name type="scientific">Caldovatus sediminis</name>
    <dbReference type="NCBI Taxonomy" id="2041189"/>
    <lineage>
        <taxon>Bacteria</taxon>
        <taxon>Pseudomonadati</taxon>
        <taxon>Pseudomonadota</taxon>
        <taxon>Alphaproteobacteria</taxon>
        <taxon>Acetobacterales</taxon>
        <taxon>Roseomonadaceae</taxon>
        <taxon>Caldovatus</taxon>
    </lineage>
</organism>
<evidence type="ECO:0000256" key="7">
    <source>
        <dbReference type="ARBA" id="ARBA00022840"/>
    </source>
</evidence>
<evidence type="ECO:0000256" key="8">
    <source>
        <dbReference type="ARBA" id="ARBA00023012"/>
    </source>
</evidence>
<dbReference type="CDD" id="cd16917">
    <property type="entry name" value="HATPase_UhpB-NarQ-NarX-like"/>
    <property type="match status" value="1"/>
</dbReference>
<feature type="compositionally biased region" description="Low complexity" evidence="9">
    <location>
        <begin position="8"/>
        <end position="20"/>
    </location>
</feature>
<feature type="transmembrane region" description="Helical" evidence="10">
    <location>
        <begin position="42"/>
        <end position="60"/>
    </location>
</feature>
<dbReference type="GO" id="GO:0016020">
    <property type="term" value="C:membrane"/>
    <property type="evidence" value="ECO:0007669"/>
    <property type="project" value="InterPro"/>
</dbReference>
<keyword evidence="10" id="KW-0472">Membrane</keyword>
<keyword evidence="14" id="KW-1185">Reference proteome</keyword>
<dbReference type="PANTHER" id="PTHR24421">
    <property type="entry name" value="NITRATE/NITRITE SENSOR PROTEIN NARX-RELATED"/>
    <property type="match status" value="1"/>
</dbReference>
<feature type="region of interest" description="Disordered" evidence="9">
    <location>
        <begin position="1"/>
        <end position="27"/>
    </location>
</feature>
<keyword evidence="5" id="KW-0547">Nucleotide-binding</keyword>
<dbReference type="RefSeq" id="WP_188902443.1">
    <property type="nucleotide sequence ID" value="NZ_BMKS01000012.1"/>
</dbReference>
<comment type="catalytic activity">
    <reaction evidence="1">
        <text>ATP + protein L-histidine = ADP + protein N-phospho-L-histidine.</text>
        <dbReference type="EC" id="2.7.13.3"/>
    </reaction>
</comment>
<gene>
    <name evidence="13" type="ORF">GCM10010964_34240</name>
</gene>
<dbReference type="Pfam" id="PF07730">
    <property type="entry name" value="HisKA_3"/>
    <property type="match status" value="1"/>
</dbReference>
<evidence type="ECO:0000256" key="9">
    <source>
        <dbReference type="SAM" id="MobiDB-lite"/>
    </source>
</evidence>
<dbReference type="InterPro" id="IPR050482">
    <property type="entry name" value="Sensor_HK_TwoCompSys"/>
</dbReference>
<dbReference type="EMBL" id="BMKS01000012">
    <property type="protein sequence ID" value="GGG44023.1"/>
    <property type="molecule type" value="Genomic_DNA"/>
</dbReference>
<feature type="transmembrane region" description="Helical" evidence="10">
    <location>
        <begin position="72"/>
        <end position="93"/>
    </location>
</feature>
<protein>
    <recommendedName>
        <fullName evidence="2">histidine kinase</fullName>
        <ecNumber evidence="2">2.7.13.3</ecNumber>
    </recommendedName>
</protein>
<feature type="domain" description="Histidine kinase/HSP90-like ATPase" evidence="11">
    <location>
        <begin position="515"/>
        <end position="605"/>
    </location>
</feature>
<evidence type="ECO:0000313" key="14">
    <source>
        <dbReference type="Proteomes" id="UP000597507"/>
    </source>
</evidence>